<dbReference type="AlphaFoldDB" id="A0A2W4XYQ1"/>
<gene>
    <name evidence="1" type="ORF">DCF15_01290</name>
</gene>
<dbReference type="EMBL" id="QBMP01000005">
    <property type="protein sequence ID" value="PZO60862.1"/>
    <property type="molecule type" value="Genomic_DNA"/>
</dbReference>
<reference evidence="1 2" key="2">
    <citation type="submission" date="2018-06" db="EMBL/GenBank/DDBJ databases">
        <title>Metagenomic assembly of (sub)arctic Cyanobacteria and their associated microbiome from non-axenic cultures.</title>
        <authorList>
            <person name="Baurain D."/>
        </authorList>
    </citation>
    <scope>NUCLEOTIDE SEQUENCE [LARGE SCALE GENOMIC DNA]</scope>
    <source>
        <strain evidence="1">ULC027bin1</strain>
    </source>
</reference>
<dbReference type="Proteomes" id="UP000249794">
    <property type="component" value="Unassembled WGS sequence"/>
</dbReference>
<organism evidence="1 2">
    <name type="scientific">Phormidesmis priestleyi</name>
    <dbReference type="NCBI Taxonomy" id="268141"/>
    <lineage>
        <taxon>Bacteria</taxon>
        <taxon>Bacillati</taxon>
        <taxon>Cyanobacteriota</taxon>
        <taxon>Cyanophyceae</taxon>
        <taxon>Leptolyngbyales</taxon>
        <taxon>Leptolyngbyaceae</taxon>
        <taxon>Phormidesmis</taxon>
    </lineage>
</organism>
<evidence type="ECO:0000313" key="1">
    <source>
        <dbReference type="EMBL" id="PZO60862.1"/>
    </source>
</evidence>
<evidence type="ECO:0000313" key="2">
    <source>
        <dbReference type="Proteomes" id="UP000249794"/>
    </source>
</evidence>
<sequence length="119" mass="13950">MTFSTDLRSTHRANLLALLTRRLEVANAHQDQRLIADLEREYAQLTTIAQPVSMSDRIHQLWTGFTKTLSEWNKVQIDQSVDTNGIVSWYAYNPQSGQTIFTESKDDMYQWVRHNYWGK</sequence>
<reference evidence="2" key="1">
    <citation type="submission" date="2018-04" db="EMBL/GenBank/DDBJ databases">
        <authorList>
            <person name="Cornet L."/>
        </authorList>
    </citation>
    <scope>NUCLEOTIDE SEQUENCE [LARGE SCALE GENOMIC DNA]</scope>
</reference>
<protein>
    <submittedName>
        <fullName evidence="1">Uncharacterized protein</fullName>
    </submittedName>
</protein>
<name>A0A2W4XYQ1_9CYAN</name>
<comment type="caution">
    <text evidence="1">The sequence shown here is derived from an EMBL/GenBank/DDBJ whole genome shotgun (WGS) entry which is preliminary data.</text>
</comment>
<accession>A0A2W4XYQ1</accession>
<proteinExistence type="predicted"/>